<reference evidence="6" key="3">
    <citation type="submission" date="2022-06" db="UniProtKB">
        <authorList>
            <consortium name="EnsemblMetazoa"/>
        </authorList>
    </citation>
    <scope>IDENTIFICATION</scope>
</reference>
<dbReference type="EnsemblMetazoa" id="SSS_3760s_mrna">
    <property type="protein sequence ID" value="KAF7488186.1"/>
    <property type="gene ID" value="SSS_3760"/>
</dbReference>
<dbReference type="GO" id="GO:0006611">
    <property type="term" value="P:protein export from nucleus"/>
    <property type="evidence" value="ECO:0007669"/>
    <property type="project" value="TreeGrafter"/>
</dbReference>
<feature type="region of interest" description="Disordered" evidence="3">
    <location>
        <begin position="534"/>
        <end position="571"/>
    </location>
</feature>
<proteinExistence type="predicted"/>
<evidence type="ECO:0000256" key="3">
    <source>
        <dbReference type="SAM" id="MobiDB-lite"/>
    </source>
</evidence>
<feature type="compositionally biased region" description="Basic and acidic residues" evidence="3">
    <location>
        <begin position="559"/>
        <end position="571"/>
    </location>
</feature>
<feature type="compositionally biased region" description="Polar residues" evidence="3">
    <location>
        <begin position="27"/>
        <end position="42"/>
    </location>
</feature>
<feature type="compositionally biased region" description="Basic and acidic residues" evidence="3">
    <location>
        <begin position="538"/>
        <end position="551"/>
    </location>
</feature>
<feature type="compositionally biased region" description="Polar residues" evidence="3">
    <location>
        <begin position="168"/>
        <end position="178"/>
    </location>
</feature>
<comment type="subcellular location">
    <subcellularLocation>
        <location evidence="1">Nucleus</location>
    </subcellularLocation>
</comment>
<dbReference type="SUPFAM" id="SSF50729">
    <property type="entry name" value="PH domain-like"/>
    <property type="match status" value="1"/>
</dbReference>
<keyword evidence="2" id="KW-0539">Nucleus</keyword>
<reference evidence="5" key="2">
    <citation type="submission" date="2020-01" db="EMBL/GenBank/DDBJ databases">
        <authorList>
            <person name="Korhonen P.K.K."/>
            <person name="Guangxu M.G."/>
            <person name="Wang T.W."/>
            <person name="Stroehlein A.J.S."/>
            <person name="Young N.D."/>
            <person name="Ang C.-S.A."/>
            <person name="Fernando D.W.F."/>
            <person name="Lu H.L."/>
            <person name="Taylor S.T."/>
            <person name="Ehtesham M.E.M."/>
            <person name="Najaraj S.H.N."/>
            <person name="Harsha G.H.G."/>
            <person name="Madugundu A.M."/>
            <person name="Renuse S.R."/>
            <person name="Holt D.H."/>
            <person name="Pandey A.P."/>
            <person name="Papenfuss A.P."/>
            <person name="Gasser R.B.G."/>
            <person name="Fischer K.F."/>
        </authorList>
    </citation>
    <scope>NUCLEOTIDE SEQUENCE</scope>
    <source>
        <strain evidence="5">SSS_KF_BRIS2020</strain>
    </source>
</reference>
<evidence type="ECO:0000313" key="7">
    <source>
        <dbReference type="Proteomes" id="UP000070412"/>
    </source>
</evidence>
<evidence type="ECO:0000259" key="4">
    <source>
        <dbReference type="PROSITE" id="PS50196"/>
    </source>
</evidence>
<accession>A0A834R1D2</accession>
<dbReference type="GO" id="GO:0005634">
    <property type="term" value="C:nucleus"/>
    <property type="evidence" value="ECO:0007669"/>
    <property type="project" value="UniProtKB-SubCell"/>
</dbReference>
<dbReference type="PROSITE" id="PS50196">
    <property type="entry name" value="RANBD1"/>
    <property type="match status" value="1"/>
</dbReference>
<dbReference type="EMBL" id="WVUK01000066">
    <property type="protein sequence ID" value="KAF7488186.1"/>
    <property type="molecule type" value="Genomic_DNA"/>
</dbReference>
<protein>
    <submittedName>
        <fullName evidence="5">Ran-binding protein 3</fullName>
    </submittedName>
</protein>
<dbReference type="Gene3D" id="2.30.29.30">
    <property type="entry name" value="Pleckstrin-homology domain (PH domain)/Phosphotyrosine-binding domain (PTB)"/>
    <property type="match status" value="1"/>
</dbReference>
<evidence type="ECO:0000313" key="5">
    <source>
        <dbReference type="EMBL" id="KAF7488186.1"/>
    </source>
</evidence>
<evidence type="ECO:0000256" key="2">
    <source>
        <dbReference type="ARBA" id="ARBA00023242"/>
    </source>
</evidence>
<feature type="compositionally biased region" description="Basic and acidic residues" evidence="3">
    <location>
        <begin position="43"/>
        <end position="56"/>
    </location>
</feature>
<feature type="region of interest" description="Disordered" evidence="3">
    <location>
        <begin position="27"/>
        <end position="62"/>
    </location>
</feature>
<dbReference type="SMART" id="SM00160">
    <property type="entry name" value="RanBD"/>
    <property type="match status" value="1"/>
</dbReference>
<feature type="domain" description="RanBD1" evidence="4">
    <location>
        <begin position="414"/>
        <end position="544"/>
    </location>
</feature>
<sequence>MSESNSDSVILKSPSFCSADTLKDLSHSTAMNQSNDPISLNVQKKDSNDQSIRENSLESDQNTSIRVESVIKSPVKLINPQTPVIKVIDTAKIENKNVDTQQNDTKAETNHDNKVETIVSSTSTPRNSFSSSTFPSSTASNSNFLQPISNILPNNPFLLASSIHNTNDYENSENNPETSEMKKRSIFDPPKLIPNSLTNKQENNIFQSTFSSFLSSSSNSSSSSLFKSCLEPKLNYFKEPSETISSSKAFISLNKNDILQIKTPEFIRKASQNVFNGDISEENEKKDTEIKNSNDNSTITTENLFTTPGKFLFGEKLQDRVVFDSSSIENTNKHEIKTALINDNTATSNSATLISTTASPNMVNSTDRLISFSDVSNNEQLILQPESTATTSLKLERNNLMKNGSDQVFKRKYEVITGEEDEENVLTIYGKLYAWDTDKTSWVEKGRGHLRLNDIIKNDKLCSRLVMRTVGALRLILNANIVAGMTFELANENCLRFTYVDGIYMLKGNAKDIDQLHSAIENRLREISKRIKTYGNQEQKEENDAVDKTNVDVDEDESKELKDSLEDEDKN</sequence>
<dbReference type="Pfam" id="PF00638">
    <property type="entry name" value="Ran_BP1"/>
    <property type="match status" value="1"/>
</dbReference>
<evidence type="ECO:0000313" key="6">
    <source>
        <dbReference type="EnsemblMetazoa" id="KAF7488186.1"/>
    </source>
</evidence>
<evidence type="ECO:0000256" key="1">
    <source>
        <dbReference type="ARBA" id="ARBA00004123"/>
    </source>
</evidence>
<feature type="region of interest" description="Disordered" evidence="3">
    <location>
        <begin position="119"/>
        <end position="138"/>
    </location>
</feature>
<dbReference type="InterPro" id="IPR011993">
    <property type="entry name" value="PH-like_dom_sf"/>
</dbReference>
<dbReference type="InterPro" id="IPR000156">
    <property type="entry name" value="Ran_bind_dom"/>
</dbReference>
<feature type="compositionally biased region" description="Low complexity" evidence="3">
    <location>
        <begin position="120"/>
        <end position="138"/>
    </location>
</feature>
<keyword evidence="7" id="KW-1185">Reference proteome</keyword>
<dbReference type="Proteomes" id="UP000070412">
    <property type="component" value="Unassembled WGS sequence"/>
</dbReference>
<dbReference type="PANTHER" id="PTHR23138:SF142">
    <property type="entry name" value="RAN-BINDING PROTEIN 3B-RELATED"/>
    <property type="match status" value="1"/>
</dbReference>
<dbReference type="OrthoDB" id="10250354at2759"/>
<dbReference type="InterPro" id="IPR045255">
    <property type="entry name" value="RanBP1-like"/>
</dbReference>
<name>A0A834R1D2_SARSC</name>
<dbReference type="AlphaFoldDB" id="A0A834R1D2"/>
<dbReference type="CDD" id="cd13180">
    <property type="entry name" value="RanBD_RanBP3"/>
    <property type="match status" value="1"/>
</dbReference>
<feature type="region of interest" description="Disordered" evidence="3">
    <location>
        <begin position="168"/>
        <end position="189"/>
    </location>
</feature>
<reference evidence="7" key="1">
    <citation type="journal article" date="2020" name="PLoS Negl. Trop. Dis.">
        <title>High-quality nuclear genome for Sarcoptes scabiei-A critical resource for a neglected parasite.</title>
        <authorList>
            <person name="Korhonen P.K."/>
            <person name="Gasser R.B."/>
            <person name="Ma G."/>
            <person name="Wang T."/>
            <person name="Stroehlein A.J."/>
            <person name="Young N.D."/>
            <person name="Ang C.S."/>
            <person name="Fernando D.D."/>
            <person name="Lu H.C."/>
            <person name="Taylor S."/>
            <person name="Reynolds S.L."/>
            <person name="Mofiz E."/>
            <person name="Najaraj S.H."/>
            <person name="Gowda H."/>
            <person name="Madugundu A."/>
            <person name="Renuse S."/>
            <person name="Holt D."/>
            <person name="Pandey A."/>
            <person name="Papenfuss A.T."/>
            <person name="Fischer K."/>
        </authorList>
    </citation>
    <scope>NUCLEOTIDE SEQUENCE [LARGE SCALE GENOMIC DNA]</scope>
</reference>
<organism evidence="5">
    <name type="scientific">Sarcoptes scabiei</name>
    <name type="common">Itch mite</name>
    <name type="synonym">Acarus scabiei</name>
    <dbReference type="NCBI Taxonomy" id="52283"/>
    <lineage>
        <taxon>Eukaryota</taxon>
        <taxon>Metazoa</taxon>
        <taxon>Ecdysozoa</taxon>
        <taxon>Arthropoda</taxon>
        <taxon>Chelicerata</taxon>
        <taxon>Arachnida</taxon>
        <taxon>Acari</taxon>
        <taxon>Acariformes</taxon>
        <taxon>Sarcoptiformes</taxon>
        <taxon>Astigmata</taxon>
        <taxon>Psoroptidia</taxon>
        <taxon>Sarcoptoidea</taxon>
        <taxon>Sarcoptidae</taxon>
        <taxon>Sarcoptinae</taxon>
        <taxon>Sarcoptes</taxon>
    </lineage>
</organism>
<gene>
    <name evidence="5" type="ORF">SSS_3760</name>
</gene>
<dbReference type="PANTHER" id="PTHR23138">
    <property type="entry name" value="RAN BINDING PROTEIN"/>
    <property type="match status" value="1"/>
</dbReference>